<name>A0A915LD95_ROMCU</name>
<organism evidence="1 2">
    <name type="scientific">Romanomermis culicivorax</name>
    <name type="common">Nematode worm</name>
    <dbReference type="NCBI Taxonomy" id="13658"/>
    <lineage>
        <taxon>Eukaryota</taxon>
        <taxon>Metazoa</taxon>
        <taxon>Ecdysozoa</taxon>
        <taxon>Nematoda</taxon>
        <taxon>Enoplea</taxon>
        <taxon>Dorylaimia</taxon>
        <taxon>Mermithida</taxon>
        <taxon>Mermithoidea</taxon>
        <taxon>Mermithidae</taxon>
        <taxon>Romanomermis</taxon>
    </lineage>
</organism>
<accession>A0A915LD95</accession>
<sequence>MTVYRVCCNDTNALFGEKSFALGSNIRIENNIYSLNRREAPKDVCQMDAYRRTATQSIPAVVYTSTFSLDQNKDSFS</sequence>
<reference evidence="2" key="1">
    <citation type="submission" date="2022-11" db="UniProtKB">
        <authorList>
            <consortium name="WormBaseParasite"/>
        </authorList>
    </citation>
    <scope>IDENTIFICATION</scope>
</reference>
<keyword evidence="1" id="KW-1185">Reference proteome</keyword>
<evidence type="ECO:0000313" key="2">
    <source>
        <dbReference type="WBParaSite" id="nRc.2.0.1.t47801-RA"/>
    </source>
</evidence>
<evidence type="ECO:0000313" key="1">
    <source>
        <dbReference type="Proteomes" id="UP000887565"/>
    </source>
</evidence>
<dbReference type="Proteomes" id="UP000887565">
    <property type="component" value="Unplaced"/>
</dbReference>
<proteinExistence type="predicted"/>
<protein>
    <submittedName>
        <fullName evidence="2">Uncharacterized protein</fullName>
    </submittedName>
</protein>
<dbReference type="WBParaSite" id="nRc.2.0.1.t47801-RA">
    <property type="protein sequence ID" value="nRc.2.0.1.t47801-RA"/>
    <property type="gene ID" value="nRc.2.0.1.g47801"/>
</dbReference>
<dbReference type="AlphaFoldDB" id="A0A915LD95"/>